<evidence type="ECO:0000313" key="12">
    <source>
        <dbReference type="EMBL" id="CAB3976287.1"/>
    </source>
</evidence>
<organism evidence="12 13">
    <name type="scientific">Candidatus Azoamicus ciliaticola</name>
    <dbReference type="NCBI Taxonomy" id="2652803"/>
    <lineage>
        <taxon>Bacteria</taxon>
        <taxon>Pseudomonadati</taxon>
        <taxon>Pseudomonadota</taxon>
        <taxon>Gammaproteobacteria</taxon>
        <taxon>Candidatus Azoamicaceae</taxon>
        <taxon>Candidatus Azoamicus</taxon>
    </lineage>
</organism>
<comment type="pathway">
    <text evidence="1">Cofactor biosynthesis; molybdopterin biosynthesis.</text>
</comment>
<dbReference type="InterPro" id="IPR003448">
    <property type="entry name" value="Mopterin_biosynth_MoaE"/>
</dbReference>
<protein>
    <recommendedName>
        <fullName evidence="4">Molybdopterin synthase catalytic subunit</fullName>
        <ecNumber evidence="3">2.8.1.12</ecNumber>
    </recommendedName>
    <alternativeName>
        <fullName evidence="9">MPT synthase subunit 2</fullName>
    </alternativeName>
    <alternativeName>
        <fullName evidence="7">Molybdenum cofactor biosynthesis protein E</fullName>
    </alternativeName>
    <alternativeName>
        <fullName evidence="8">Molybdopterin-converting factor large subunit</fullName>
    </alternativeName>
    <alternativeName>
        <fullName evidence="10">Molybdopterin-converting factor subunit 2</fullName>
    </alternativeName>
</protein>
<dbReference type="PANTHER" id="PTHR23404">
    <property type="entry name" value="MOLYBDOPTERIN SYNTHASE RELATED"/>
    <property type="match status" value="1"/>
</dbReference>
<dbReference type="Proteomes" id="UP000509549">
    <property type="component" value="Chromosome"/>
</dbReference>
<gene>
    <name evidence="12" type="primary">moaE2</name>
    <name evidence="12" type="ORF">ESZ_00067</name>
</gene>
<dbReference type="Gene3D" id="3.90.1170.40">
    <property type="entry name" value="Molybdopterin biosynthesis MoaE subunit"/>
    <property type="match status" value="1"/>
</dbReference>
<evidence type="ECO:0000256" key="9">
    <source>
        <dbReference type="ARBA" id="ARBA00030781"/>
    </source>
</evidence>
<evidence type="ECO:0000313" key="13">
    <source>
        <dbReference type="Proteomes" id="UP000509549"/>
    </source>
</evidence>
<dbReference type="InterPro" id="IPR036563">
    <property type="entry name" value="MoaE_sf"/>
</dbReference>
<dbReference type="Pfam" id="PF02391">
    <property type="entry name" value="MoaE"/>
    <property type="match status" value="1"/>
</dbReference>
<evidence type="ECO:0000256" key="4">
    <source>
        <dbReference type="ARBA" id="ARBA00013858"/>
    </source>
</evidence>
<dbReference type="EMBL" id="LR794158">
    <property type="protein sequence ID" value="CAB3976287.1"/>
    <property type="molecule type" value="Genomic_DNA"/>
</dbReference>
<keyword evidence="13" id="KW-1185">Reference proteome</keyword>
<evidence type="ECO:0000256" key="8">
    <source>
        <dbReference type="ARBA" id="ARBA00030407"/>
    </source>
</evidence>
<evidence type="ECO:0000256" key="2">
    <source>
        <dbReference type="ARBA" id="ARBA00005426"/>
    </source>
</evidence>
<dbReference type="KEGG" id="acil:ESZ_00067"/>
<dbReference type="AlphaFoldDB" id="A0A6J5JYX2"/>
<dbReference type="GO" id="GO:0006777">
    <property type="term" value="P:Mo-molybdopterin cofactor biosynthetic process"/>
    <property type="evidence" value="ECO:0007669"/>
    <property type="project" value="UniProtKB-KW"/>
</dbReference>
<evidence type="ECO:0000256" key="6">
    <source>
        <dbReference type="ARBA" id="ARBA00026066"/>
    </source>
</evidence>
<dbReference type="UniPathway" id="UPA00344"/>
<dbReference type="EC" id="2.8.1.12" evidence="3"/>
<evidence type="ECO:0000256" key="11">
    <source>
        <dbReference type="ARBA" id="ARBA00049878"/>
    </source>
</evidence>
<evidence type="ECO:0000256" key="3">
    <source>
        <dbReference type="ARBA" id="ARBA00011950"/>
    </source>
</evidence>
<comment type="catalytic activity">
    <reaction evidence="11">
        <text>2 [molybdopterin-synthase sulfur-carrier protein]-C-terminal-Gly-aminoethanethioate + cyclic pyranopterin phosphate + H2O = molybdopterin + 2 [molybdopterin-synthase sulfur-carrier protein]-C-terminal Gly-Gly + 2 H(+)</text>
        <dbReference type="Rhea" id="RHEA:26333"/>
        <dbReference type="Rhea" id="RHEA-COMP:12202"/>
        <dbReference type="Rhea" id="RHEA-COMP:19907"/>
        <dbReference type="ChEBI" id="CHEBI:15377"/>
        <dbReference type="ChEBI" id="CHEBI:15378"/>
        <dbReference type="ChEBI" id="CHEBI:58698"/>
        <dbReference type="ChEBI" id="CHEBI:59648"/>
        <dbReference type="ChEBI" id="CHEBI:90778"/>
        <dbReference type="ChEBI" id="CHEBI:232372"/>
        <dbReference type="EC" id="2.8.1.12"/>
    </reaction>
</comment>
<dbReference type="RefSeq" id="WP_176604820.1">
    <property type="nucleotide sequence ID" value="NZ_LR794158.1"/>
</dbReference>
<evidence type="ECO:0000256" key="10">
    <source>
        <dbReference type="ARBA" id="ARBA00032474"/>
    </source>
</evidence>
<reference evidence="12 13" key="1">
    <citation type="submission" date="2020-04" db="EMBL/GenBank/DDBJ databases">
        <authorList>
            <person name="Graf S J."/>
        </authorList>
    </citation>
    <scope>NUCLEOTIDE SEQUENCE [LARGE SCALE GENOMIC DNA]</scope>
    <source>
        <strain evidence="12">1</strain>
    </source>
</reference>
<evidence type="ECO:0000256" key="1">
    <source>
        <dbReference type="ARBA" id="ARBA00005046"/>
    </source>
</evidence>
<keyword evidence="5" id="KW-0501">Molybdenum cofactor biosynthesis</keyword>
<name>A0A6J5JYX2_9GAMM</name>
<sequence length="139" mass="16461">MQNCFIKFYDSKIDFSYLKLSYNVNVGADFFFIGVIRNFNLGKPVDKVEYHVFESLAISLLQDKCNYFFLSKNILSIYILQRKGILFVGDVNLIVRVSSVDRKSSFHCCRSLVEYIKHCIPIWKKEYYLDSTYIWINSF</sequence>
<dbReference type="SUPFAM" id="SSF54690">
    <property type="entry name" value="Molybdopterin synthase subunit MoaE"/>
    <property type="match status" value="1"/>
</dbReference>
<proteinExistence type="inferred from homology"/>
<keyword evidence="12" id="KW-0808">Transferase</keyword>
<evidence type="ECO:0000256" key="5">
    <source>
        <dbReference type="ARBA" id="ARBA00023150"/>
    </source>
</evidence>
<accession>A0A6J5JYX2</accession>
<dbReference type="GO" id="GO:0030366">
    <property type="term" value="F:molybdopterin synthase activity"/>
    <property type="evidence" value="ECO:0007669"/>
    <property type="project" value="UniProtKB-EC"/>
</dbReference>
<evidence type="ECO:0000256" key="7">
    <source>
        <dbReference type="ARBA" id="ARBA00029745"/>
    </source>
</evidence>
<comment type="subunit">
    <text evidence="6">Heterotetramer of 2 MoaD subunits and 2 MoaE subunits. Also stable as homodimer. The enzyme changes between these two forms during catalysis.</text>
</comment>
<comment type="similarity">
    <text evidence="2">Belongs to the MoaE family.</text>
</comment>